<name>A0ABS2PD00_9BACL</name>
<keyword evidence="2" id="KW-0547">Nucleotide-binding</keyword>
<dbReference type="InterPro" id="IPR003439">
    <property type="entry name" value="ABC_transporter-like_ATP-bd"/>
</dbReference>
<feature type="domain" description="ABC transporter" evidence="4">
    <location>
        <begin position="8"/>
        <end position="238"/>
    </location>
</feature>
<dbReference type="Gene3D" id="3.40.50.300">
    <property type="entry name" value="P-loop containing nucleotide triphosphate hydrolases"/>
    <property type="match status" value="1"/>
</dbReference>
<dbReference type="PANTHER" id="PTHR43423:SF1">
    <property type="entry name" value="ABC TRANSPORTER I FAMILY MEMBER 17"/>
    <property type="match status" value="1"/>
</dbReference>
<gene>
    <name evidence="5" type="ORF">JOD17_002241</name>
</gene>
<dbReference type="SUPFAM" id="SSF52540">
    <property type="entry name" value="P-loop containing nucleoside triphosphate hydrolases"/>
    <property type="match status" value="1"/>
</dbReference>
<keyword evidence="3 5" id="KW-0067">ATP-binding</keyword>
<dbReference type="InterPro" id="IPR027417">
    <property type="entry name" value="P-loop_NTPase"/>
</dbReference>
<proteinExistence type="predicted"/>
<evidence type="ECO:0000256" key="3">
    <source>
        <dbReference type="ARBA" id="ARBA00022840"/>
    </source>
</evidence>
<evidence type="ECO:0000259" key="4">
    <source>
        <dbReference type="PROSITE" id="PS50893"/>
    </source>
</evidence>
<evidence type="ECO:0000313" key="6">
    <source>
        <dbReference type="Proteomes" id="UP000741863"/>
    </source>
</evidence>
<dbReference type="InterPro" id="IPR003593">
    <property type="entry name" value="AAA+_ATPase"/>
</dbReference>
<dbReference type="PANTHER" id="PTHR43423">
    <property type="entry name" value="ABC TRANSPORTER I FAMILY MEMBER 17"/>
    <property type="match status" value="1"/>
</dbReference>
<reference evidence="5 6" key="1">
    <citation type="submission" date="2021-01" db="EMBL/GenBank/DDBJ databases">
        <title>Genomic Encyclopedia of Type Strains, Phase IV (KMG-IV): sequencing the most valuable type-strain genomes for metagenomic binning, comparative biology and taxonomic classification.</title>
        <authorList>
            <person name="Goeker M."/>
        </authorList>
    </citation>
    <scope>NUCLEOTIDE SEQUENCE [LARGE SCALE GENOMIC DNA]</scope>
    <source>
        <strain evidence="5 6">DSM 25540</strain>
    </source>
</reference>
<evidence type="ECO:0000256" key="2">
    <source>
        <dbReference type="ARBA" id="ARBA00022741"/>
    </source>
</evidence>
<evidence type="ECO:0000313" key="5">
    <source>
        <dbReference type="EMBL" id="MBM7633147.1"/>
    </source>
</evidence>
<dbReference type="Proteomes" id="UP000741863">
    <property type="component" value="Unassembled WGS sequence"/>
</dbReference>
<dbReference type="GO" id="GO:0005524">
    <property type="term" value="F:ATP binding"/>
    <property type="evidence" value="ECO:0007669"/>
    <property type="project" value="UniProtKB-KW"/>
</dbReference>
<dbReference type="RefSeq" id="WP_204697704.1">
    <property type="nucleotide sequence ID" value="NZ_JAFBEC010000006.1"/>
</dbReference>
<accession>A0ABS2PD00</accession>
<dbReference type="Pfam" id="PF00005">
    <property type="entry name" value="ABC_tran"/>
    <property type="match status" value="1"/>
</dbReference>
<dbReference type="InterPro" id="IPR017871">
    <property type="entry name" value="ABC_transporter-like_CS"/>
</dbReference>
<protein>
    <submittedName>
        <fullName evidence="5">ABC transport system ATP-binding protein</fullName>
    </submittedName>
</protein>
<dbReference type="InterPro" id="IPR005670">
    <property type="entry name" value="PstB-like"/>
</dbReference>
<dbReference type="PROSITE" id="PS50893">
    <property type="entry name" value="ABC_TRANSPORTER_2"/>
    <property type="match status" value="1"/>
</dbReference>
<comment type="caution">
    <text evidence="5">The sequence shown here is derived from an EMBL/GenBank/DDBJ whole genome shotgun (WGS) entry which is preliminary data.</text>
</comment>
<dbReference type="CDD" id="cd03260">
    <property type="entry name" value="ABC_PstB_phosphate_transporter"/>
    <property type="match status" value="1"/>
</dbReference>
<keyword evidence="6" id="KW-1185">Reference proteome</keyword>
<dbReference type="EMBL" id="JAFBEC010000006">
    <property type="protein sequence ID" value="MBM7633147.1"/>
    <property type="molecule type" value="Genomic_DNA"/>
</dbReference>
<sequence length="242" mass="26825">MKEDEAAIQFHEVNFATKELTILKSITGSFVRGGITTLVGPSGAGKSTLFRLCNGLLSASSGGIWIDGIAIDDYEPVQLRREIGIVLQSATMIAGTVRDNLELPRALQGESLTDNEAEEYIKVVGLGKEFLTRNSHDLSGGQKQRVSIARTLVNRPKILLLDEITSSLDRVSTQEIEELIVHINQHYKTTVIWITHHLDQALQIGTYTWVMMDGKLVESGPSNLLRNPENEDVRRFVKGEVE</sequence>
<dbReference type="PROSITE" id="PS00211">
    <property type="entry name" value="ABC_TRANSPORTER_1"/>
    <property type="match status" value="1"/>
</dbReference>
<keyword evidence="1" id="KW-0813">Transport</keyword>
<dbReference type="SMART" id="SM00382">
    <property type="entry name" value="AAA"/>
    <property type="match status" value="1"/>
</dbReference>
<evidence type="ECO:0000256" key="1">
    <source>
        <dbReference type="ARBA" id="ARBA00022448"/>
    </source>
</evidence>
<organism evidence="5 6">
    <name type="scientific">Geomicrobium sediminis</name>
    <dbReference type="NCBI Taxonomy" id="1347788"/>
    <lineage>
        <taxon>Bacteria</taxon>
        <taxon>Bacillati</taxon>
        <taxon>Bacillota</taxon>
        <taxon>Bacilli</taxon>
        <taxon>Bacillales</taxon>
        <taxon>Geomicrobium</taxon>
    </lineage>
</organism>